<reference evidence="3" key="2">
    <citation type="journal article" date="2024" name="Plant">
        <title>Genomic evolution and insights into agronomic trait innovations of Sesamum species.</title>
        <authorList>
            <person name="Miao H."/>
            <person name="Wang L."/>
            <person name="Qu L."/>
            <person name="Liu H."/>
            <person name="Sun Y."/>
            <person name="Le M."/>
            <person name="Wang Q."/>
            <person name="Wei S."/>
            <person name="Zheng Y."/>
            <person name="Lin W."/>
            <person name="Duan Y."/>
            <person name="Cao H."/>
            <person name="Xiong S."/>
            <person name="Wang X."/>
            <person name="Wei L."/>
            <person name="Li C."/>
            <person name="Ma Q."/>
            <person name="Ju M."/>
            <person name="Zhao R."/>
            <person name="Li G."/>
            <person name="Mu C."/>
            <person name="Tian Q."/>
            <person name="Mei H."/>
            <person name="Zhang T."/>
            <person name="Gao T."/>
            <person name="Zhang H."/>
        </authorList>
    </citation>
    <scope>NUCLEOTIDE SEQUENCE</scope>
    <source>
        <strain evidence="3">G02</strain>
    </source>
</reference>
<name>A0AAW2QHM7_SESRA</name>
<dbReference type="EMBL" id="JACGWJ010000015">
    <property type="protein sequence ID" value="KAL0366947.1"/>
    <property type="molecule type" value="Genomic_DNA"/>
</dbReference>
<dbReference type="InterPro" id="IPR041588">
    <property type="entry name" value="Integrase_H2C2"/>
</dbReference>
<comment type="caution">
    <text evidence="3">The sequence shown here is derived from an EMBL/GenBank/DDBJ whole genome shotgun (WGS) entry which is preliminary data.</text>
</comment>
<feature type="domain" description="Integrase zinc-binding" evidence="2">
    <location>
        <begin position="83"/>
        <end position="109"/>
    </location>
</feature>
<sequence>MLERRNRSIPNHGITTVGQEGGQGNTRKGSSLHHDSRRFIQKRIFATLPKMPRSRKSGICVEGSPRRKCGNHSGGRSLAGKVLRQGYFWPSIQRDALDMVRRCKKCQEHANIMHVLAAPMQLNSQPLPFFISGVWT</sequence>
<evidence type="ECO:0000259" key="2">
    <source>
        <dbReference type="Pfam" id="PF17921"/>
    </source>
</evidence>
<accession>A0AAW2QHM7</accession>
<proteinExistence type="predicted"/>
<protein>
    <recommendedName>
        <fullName evidence="2">Integrase zinc-binding domain-containing protein</fullName>
    </recommendedName>
</protein>
<gene>
    <name evidence="3" type="ORF">Sradi_3584800</name>
</gene>
<reference evidence="3" key="1">
    <citation type="submission" date="2020-06" db="EMBL/GenBank/DDBJ databases">
        <authorList>
            <person name="Li T."/>
            <person name="Hu X."/>
            <person name="Zhang T."/>
            <person name="Song X."/>
            <person name="Zhang H."/>
            <person name="Dai N."/>
            <person name="Sheng W."/>
            <person name="Hou X."/>
            <person name="Wei L."/>
        </authorList>
    </citation>
    <scope>NUCLEOTIDE SEQUENCE</scope>
    <source>
        <strain evidence="3">G02</strain>
        <tissue evidence="3">Leaf</tissue>
    </source>
</reference>
<dbReference type="AlphaFoldDB" id="A0AAW2QHM7"/>
<feature type="region of interest" description="Disordered" evidence="1">
    <location>
        <begin position="1"/>
        <end position="34"/>
    </location>
</feature>
<dbReference type="Gene3D" id="1.10.340.70">
    <property type="match status" value="1"/>
</dbReference>
<organism evidence="3">
    <name type="scientific">Sesamum radiatum</name>
    <name type="common">Black benniseed</name>
    <dbReference type="NCBI Taxonomy" id="300843"/>
    <lineage>
        <taxon>Eukaryota</taxon>
        <taxon>Viridiplantae</taxon>
        <taxon>Streptophyta</taxon>
        <taxon>Embryophyta</taxon>
        <taxon>Tracheophyta</taxon>
        <taxon>Spermatophyta</taxon>
        <taxon>Magnoliopsida</taxon>
        <taxon>eudicotyledons</taxon>
        <taxon>Gunneridae</taxon>
        <taxon>Pentapetalae</taxon>
        <taxon>asterids</taxon>
        <taxon>lamiids</taxon>
        <taxon>Lamiales</taxon>
        <taxon>Pedaliaceae</taxon>
        <taxon>Sesamum</taxon>
    </lineage>
</organism>
<dbReference type="Pfam" id="PF17921">
    <property type="entry name" value="Integrase_H2C2"/>
    <property type="match status" value="1"/>
</dbReference>
<evidence type="ECO:0000256" key="1">
    <source>
        <dbReference type="SAM" id="MobiDB-lite"/>
    </source>
</evidence>
<evidence type="ECO:0000313" key="3">
    <source>
        <dbReference type="EMBL" id="KAL0366947.1"/>
    </source>
</evidence>